<organism evidence="2 4">
    <name type="scientific">Caldanaerobacter subterraneus</name>
    <dbReference type="NCBI Taxonomy" id="911092"/>
    <lineage>
        <taxon>Bacteria</taxon>
        <taxon>Bacillati</taxon>
        <taxon>Bacillota</taxon>
        <taxon>Clostridia</taxon>
        <taxon>Thermoanaerobacterales</taxon>
        <taxon>Thermoanaerobacteraceae</taxon>
        <taxon>Caldanaerobacter</taxon>
    </lineage>
</organism>
<dbReference type="EMBL" id="SLWU01000052">
    <property type="protein sequence ID" value="TCO54471.1"/>
    <property type="molecule type" value="Genomic_DNA"/>
</dbReference>
<dbReference type="InterPro" id="IPR025639">
    <property type="entry name" value="DruA"/>
</dbReference>
<reference evidence="1 3" key="1">
    <citation type="journal article" date="2018" name="Nat. Biotechnol.">
        <title>A standardized bacterial taxonomy based on genome phylogeny substantially revises the tree of life.</title>
        <authorList>
            <person name="Parks D.H."/>
            <person name="Chuvochina M."/>
            <person name="Waite D.W."/>
            <person name="Rinke C."/>
            <person name="Skarshewski A."/>
            <person name="Chaumeil P.A."/>
            <person name="Hugenholtz P."/>
        </authorList>
    </citation>
    <scope>NUCLEOTIDE SEQUENCE [LARGE SCALE GENOMIC DNA]</scope>
    <source>
        <strain evidence="1">UBA12544</strain>
    </source>
</reference>
<comment type="caution">
    <text evidence="2">The sequence shown here is derived from an EMBL/GenBank/DDBJ whole genome shotgun (WGS) entry which is preliminary data.</text>
</comment>
<proteinExistence type="predicted"/>
<evidence type="ECO:0000313" key="3">
    <source>
        <dbReference type="Proteomes" id="UP000264445"/>
    </source>
</evidence>
<sequence>MLTKVWIQQLNDYILEHEINSEIDDEINNCVSLEKKREMLRDKIIEQIKAYVLNTPDTQNKDLLRKMHERARIELLLKHRKFLIEKGEKIIDKYFAEGDDIVPEKISPRLIPVRTKEEWDIFKTARFTWSLPFSNGYGRRLCFLIMDEYNGKLIGILGAHSPALGIKLRNEWLNLKGKDKVYKLNETMDIFTLGAVPPYNMLLGGKLVAMSTVANEVRDFYREKYSNKKTEMEQNIISPHLVLFTTTSAYGRSSIYNRVKYKDKLLCFSLGYTKGFGAFKYTDEISRLMKEYLLLKGIEVKGGYGNGPNYKFRLINTAIKEINKEIDLKEVLNIKSIKQLLKHEVKREVFVFPLASNVVEYINGIDKEVKYYDYKFEELAEYWKERYLKRRAKTNDEWRYWNKDNLKKYLLIK</sequence>
<dbReference type="Proteomes" id="UP000294886">
    <property type="component" value="Unassembled WGS sequence"/>
</dbReference>
<dbReference type="RefSeq" id="WP_083379569.1">
    <property type="nucleotide sequence ID" value="NZ_DOLB01000046.1"/>
</dbReference>
<evidence type="ECO:0000313" key="2">
    <source>
        <dbReference type="EMBL" id="TCO54471.1"/>
    </source>
</evidence>
<accession>A0A101E6N3</accession>
<evidence type="ECO:0000313" key="4">
    <source>
        <dbReference type="Proteomes" id="UP000294886"/>
    </source>
</evidence>
<dbReference type="EMBL" id="DOLB01000046">
    <property type="protein sequence ID" value="HBT48680.1"/>
    <property type="molecule type" value="Genomic_DNA"/>
</dbReference>
<reference evidence="2 4" key="2">
    <citation type="submission" date="2019-03" db="EMBL/GenBank/DDBJ databases">
        <title>Genomic Encyclopedia of Type Strains, Phase IV (KMG-IV): sequencing the most valuable type-strain genomes for metagenomic binning, comparative biology and taxonomic classification.</title>
        <authorList>
            <person name="Goeker M."/>
        </authorList>
    </citation>
    <scope>NUCLEOTIDE SEQUENCE [LARGE SCALE GENOMIC DNA]</scope>
    <source>
        <strain evidence="2 4">DSM 13054</strain>
    </source>
</reference>
<dbReference type="Pfam" id="PF14236">
    <property type="entry name" value="DruA"/>
    <property type="match status" value="1"/>
</dbReference>
<evidence type="ECO:0000313" key="1">
    <source>
        <dbReference type="EMBL" id="HBT48680.1"/>
    </source>
</evidence>
<dbReference type="AlphaFoldDB" id="A0A101E6N3"/>
<dbReference type="Proteomes" id="UP000264445">
    <property type="component" value="Unassembled WGS sequence"/>
</dbReference>
<name>A0A101E6N3_9THEO</name>
<protein>
    <submittedName>
        <fullName evidence="1">DUF4338 domain-containing protein</fullName>
    </submittedName>
</protein>
<gene>
    <name evidence="1" type="ORF">DEA61_02225</name>
    <name evidence="2" type="ORF">EV203_1524</name>
</gene>